<dbReference type="Proteomes" id="UP000807504">
    <property type="component" value="Unassembled WGS sequence"/>
</dbReference>
<dbReference type="InterPro" id="IPR018616">
    <property type="entry name" value="GUCD1"/>
</dbReference>
<protein>
    <submittedName>
        <fullName evidence="1">Protein GUCD1 like protein</fullName>
    </submittedName>
</protein>
<reference evidence="1" key="2">
    <citation type="submission" date="2020-06" db="EMBL/GenBank/DDBJ databases">
        <authorList>
            <person name="Sheffer M."/>
        </authorList>
    </citation>
    <scope>NUCLEOTIDE SEQUENCE</scope>
</reference>
<gene>
    <name evidence="1" type="ORF">HNY73_003197</name>
</gene>
<evidence type="ECO:0000313" key="1">
    <source>
        <dbReference type="EMBL" id="KAF8795334.1"/>
    </source>
</evidence>
<comment type="caution">
    <text evidence="1">The sequence shown here is derived from an EMBL/GenBank/DDBJ whole genome shotgun (WGS) entry which is preliminary data.</text>
</comment>
<proteinExistence type="predicted"/>
<dbReference type="PANTHER" id="PTHR31400">
    <property type="entry name" value="GUANYLYL CYCLASE DOMAIN CONTAINING PROTEIN 1 GUCD1"/>
    <property type="match status" value="1"/>
</dbReference>
<organism evidence="1 2">
    <name type="scientific">Argiope bruennichi</name>
    <name type="common">Wasp spider</name>
    <name type="synonym">Aranea bruennichi</name>
    <dbReference type="NCBI Taxonomy" id="94029"/>
    <lineage>
        <taxon>Eukaryota</taxon>
        <taxon>Metazoa</taxon>
        <taxon>Ecdysozoa</taxon>
        <taxon>Arthropoda</taxon>
        <taxon>Chelicerata</taxon>
        <taxon>Arachnida</taxon>
        <taxon>Araneae</taxon>
        <taxon>Araneomorphae</taxon>
        <taxon>Entelegynae</taxon>
        <taxon>Araneoidea</taxon>
        <taxon>Araneidae</taxon>
        <taxon>Argiope</taxon>
    </lineage>
</organism>
<evidence type="ECO:0000313" key="2">
    <source>
        <dbReference type="Proteomes" id="UP000807504"/>
    </source>
</evidence>
<dbReference type="EMBL" id="JABXBU010000002">
    <property type="protein sequence ID" value="KAF8795334.1"/>
    <property type="molecule type" value="Genomic_DNA"/>
</dbReference>
<name>A0A8T0FW43_ARGBR</name>
<sequence length="163" mass="18373">MFSSNENNKRNAQHRANQSTNDEGVIVVYTSVKRESLSDKIGSLNSGLLSFFQRQSVKIDEILDHLSCNNPAIVLVNANLLFCDTCTCHTKKCLMQVLGCCNSSFAYQGHYIVLCGFNKTERKILYRNPSVFNKVCTIPYDSFEVARKSFGTDEDVLFVFCNS</sequence>
<accession>A0A8T0FW43</accession>
<dbReference type="Pfam" id="PF09778">
    <property type="entry name" value="Guanylate_cyc_2"/>
    <property type="match status" value="1"/>
</dbReference>
<keyword evidence="2" id="KW-1185">Reference proteome</keyword>
<dbReference type="PANTHER" id="PTHR31400:SF1">
    <property type="entry name" value="PROTEIN GUCD1"/>
    <property type="match status" value="1"/>
</dbReference>
<dbReference type="AlphaFoldDB" id="A0A8T0FW43"/>
<reference evidence="1" key="1">
    <citation type="journal article" date="2020" name="bioRxiv">
        <title>Chromosome-level reference genome of the European wasp spider Argiope bruennichi: a resource for studies on range expansion and evolutionary adaptation.</title>
        <authorList>
            <person name="Sheffer M.M."/>
            <person name="Hoppe A."/>
            <person name="Krehenwinkel H."/>
            <person name="Uhl G."/>
            <person name="Kuss A.W."/>
            <person name="Jensen L."/>
            <person name="Jensen C."/>
            <person name="Gillespie R.G."/>
            <person name="Hoff K.J."/>
            <person name="Prost S."/>
        </authorList>
    </citation>
    <scope>NUCLEOTIDE SEQUENCE</scope>
</reference>